<dbReference type="AlphaFoldDB" id="A0A0C9TUE3"/>
<reference evidence="2 3" key="1">
    <citation type="submission" date="2014-06" db="EMBL/GenBank/DDBJ databases">
        <title>Evolutionary Origins and Diversification of the Mycorrhizal Mutualists.</title>
        <authorList>
            <consortium name="DOE Joint Genome Institute"/>
            <consortium name="Mycorrhizal Genomics Consortium"/>
            <person name="Kohler A."/>
            <person name="Kuo A."/>
            <person name="Nagy L.G."/>
            <person name="Floudas D."/>
            <person name="Copeland A."/>
            <person name="Barry K.W."/>
            <person name="Cichocki N."/>
            <person name="Veneault-Fourrey C."/>
            <person name="LaButti K."/>
            <person name="Lindquist E.A."/>
            <person name="Lipzen A."/>
            <person name="Lundell T."/>
            <person name="Morin E."/>
            <person name="Murat C."/>
            <person name="Riley R."/>
            <person name="Ohm R."/>
            <person name="Sun H."/>
            <person name="Tunlid A."/>
            <person name="Henrissat B."/>
            <person name="Grigoriev I.V."/>
            <person name="Hibbett D.S."/>
            <person name="Martin F."/>
        </authorList>
    </citation>
    <scope>NUCLEOTIDE SEQUENCE [LARGE SCALE GENOMIC DNA]</scope>
    <source>
        <strain evidence="2 3">SS14</strain>
    </source>
</reference>
<organism evidence="2 3">
    <name type="scientific">Sphaerobolus stellatus (strain SS14)</name>
    <dbReference type="NCBI Taxonomy" id="990650"/>
    <lineage>
        <taxon>Eukaryota</taxon>
        <taxon>Fungi</taxon>
        <taxon>Dikarya</taxon>
        <taxon>Basidiomycota</taxon>
        <taxon>Agaricomycotina</taxon>
        <taxon>Agaricomycetes</taxon>
        <taxon>Phallomycetidae</taxon>
        <taxon>Geastrales</taxon>
        <taxon>Sphaerobolaceae</taxon>
        <taxon>Sphaerobolus</taxon>
    </lineage>
</organism>
<feature type="compositionally biased region" description="Basic residues" evidence="1">
    <location>
        <begin position="428"/>
        <end position="438"/>
    </location>
</feature>
<accession>A0A0C9TUE3</accession>
<sequence>MPTYPCEHLAIAILNVYLQRKEVTAGMGPNVGVMGFFNHESPRRVRGPCWTILSRPPQVSHDPSASDVGMMKRKMPKMPKMPKIMFIQCLFHPSRGSDYSRSYADVVRPGPAPTYSNAPRPIIIQQSGPPAAQPIPAVVLEARAQKQDPGQHIVILPPPSFEVVRGCSTSRAPSGHSGHSRPGSYGDGGRRRSRSPSDRSATPRPHGDRPRSHASRCGDHHSRTPGGASRVRRPESPDYDERDGPSRPRSRLTGSPLEVPGEQAIDPTATRSGFLIALRRTSSCTMELIHLNALYGPGHGLATHQLLSSKTVHALALALTFLDVDRVSNPLQLSEIVHVPRCSHSQQPIIVQARRSRSRSSRSCSHNPQQPIIVQGLGSRSRPRSSGRSHSRDQPIIIQRGRSRSRSSERGRRHSRSQQLIILQSDTRRRHTRSRSRHTPSQVIILGQGQIRRSYSSSRSRIPPPIIIPEDTFSRRHSRHGSHG</sequence>
<feature type="region of interest" description="Disordered" evidence="1">
    <location>
        <begin position="112"/>
        <end position="131"/>
    </location>
</feature>
<evidence type="ECO:0000256" key="1">
    <source>
        <dbReference type="SAM" id="MobiDB-lite"/>
    </source>
</evidence>
<dbReference type="HOGENOM" id="CLU_564022_0_0_1"/>
<dbReference type="EMBL" id="KN837415">
    <property type="protein sequence ID" value="KIJ25434.1"/>
    <property type="molecule type" value="Genomic_DNA"/>
</dbReference>
<proteinExistence type="predicted"/>
<protein>
    <submittedName>
        <fullName evidence="2">Uncharacterized protein</fullName>
    </submittedName>
</protein>
<evidence type="ECO:0000313" key="2">
    <source>
        <dbReference type="EMBL" id="KIJ25434.1"/>
    </source>
</evidence>
<feature type="compositionally biased region" description="Low complexity" evidence="1">
    <location>
        <begin position="173"/>
        <end position="184"/>
    </location>
</feature>
<name>A0A0C9TUE3_SPHS4</name>
<feature type="compositionally biased region" description="Basic residues" evidence="1">
    <location>
        <begin position="475"/>
        <end position="484"/>
    </location>
</feature>
<feature type="compositionally biased region" description="Basic residues" evidence="1">
    <location>
        <begin position="401"/>
        <end position="416"/>
    </location>
</feature>
<feature type="region of interest" description="Disordered" evidence="1">
    <location>
        <begin position="348"/>
        <end position="484"/>
    </location>
</feature>
<gene>
    <name evidence="2" type="ORF">M422DRAFT_273611</name>
</gene>
<evidence type="ECO:0000313" key="3">
    <source>
        <dbReference type="Proteomes" id="UP000054279"/>
    </source>
</evidence>
<feature type="region of interest" description="Disordered" evidence="1">
    <location>
        <begin position="165"/>
        <end position="264"/>
    </location>
</feature>
<dbReference type="Proteomes" id="UP000054279">
    <property type="component" value="Unassembled WGS sequence"/>
</dbReference>
<feature type="compositionally biased region" description="Low complexity" evidence="1">
    <location>
        <begin position="451"/>
        <end position="461"/>
    </location>
</feature>
<feature type="compositionally biased region" description="Basic and acidic residues" evidence="1">
    <location>
        <begin position="205"/>
        <end position="222"/>
    </location>
</feature>
<keyword evidence="3" id="KW-1185">Reference proteome</keyword>